<feature type="compositionally biased region" description="Low complexity" evidence="1">
    <location>
        <begin position="166"/>
        <end position="182"/>
    </location>
</feature>
<dbReference type="Pfam" id="PF07933">
    <property type="entry name" value="DUF1681"/>
    <property type="match status" value="1"/>
</dbReference>
<evidence type="ECO:0000256" key="1">
    <source>
        <dbReference type="SAM" id="MobiDB-lite"/>
    </source>
</evidence>
<reference evidence="3" key="1">
    <citation type="submission" date="2019-10" db="EMBL/GenBank/DDBJ databases">
        <authorList>
            <consortium name="DOE Joint Genome Institute"/>
            <person name="Kuo A."/>
            <person name="Miyauchi S."/>
            <person name="Kiss E."/>
            <person name="Drula E."/>
            <person name="Kohler A."/>
            <person name="Sanchez-Garcia M."/>
            <person name="Andreopoulos B."/>
            <person name="Barry K.W."/>
            <person name="Bonito G."/>
            <person name="Buee M."/>
            <person name="Carver A."/>
            <person name="Chen C."/>
            <person name="Cichocki N."/>
            <person name="Clum A."/>
            <person name="Culley D."/>
            <person name="Crous P.W."/>
            <person name="Fauchery L."/>
            <person name="Girlanda M."/>
            <person name="Hayes R."/>
            <person name="Keri Z."/>
            <person name="LaButti K."/>
            <person name="Lipzen A."/>
            <person name="Lombard V."/>
            <person name="Magnuson J."/>
            <person name="Maillard F."/>
            <person name="Morin E."/>
            <person name="Murat C."/>
            <person name="Nolan M."/>
            <person name="Ohm R."/>
            <person name="Pangilinan J."/>
            <person name="Pereira M."/>
            <person name="Perotto S."/>
            <person name="Peter M."/>
            <person name="Riley R."/>
            <person name="Sitrit Y."/>
            <person name="Stielow B."/>
            <person name="Szollosi G."/>
            <person name="Zifcakova L."/>
            <person name="Stursova M."/>
            <person name="Spatafora J.W."/>
            <person name="Tedersoo L."/>
            <person name="Vaario L.-M."/>
            <person name="Yamada A."/>
            <person name="Yan M."/>
            <person name="Wang P."/>
            <person name="Xu J."/>
            <person name="Bruns T."/>
            <person name="Baldrian P."/>
            <person name="Vilgalys R."/>
            <person name="Henrissat B."/>
            <person name="Grigoriev I.V."/>
            <person name="Hibbett D."/>
            <person name="Nagy L.G."/>
            <person name="Martin F.M."/>
        </authorList>
    </citation>
    <scope>NUCLEOTIDE SEQUENCE</scope>
    <source>
        <strain evidence="3">BED1</strain>
    </source>
</reference>
<dbReference type="PANTHER" id="PTHR12847:SF9">
    <property type="entry name" value="NECAP-LIKE PROTEIN CG9132"/>
    <property type="match status" value="1"/>
</dbReference>
<evidence type="ECO:0000259" key="2">
    <source>
        <dbReference type="Pfam" id="PF07933"/>
    </source>
</evidence>
<dbReference type="Gene3D" id="2.30.29.30">
    <property type="entry name" value="Pleckstrin-homology domain (PH domain)/Phosphotyrosine-binding domain (PTB)"/>
    <property type="match status" value="1"/>
</dbReference>
<dbReference type="InterPro" id="IPR011993">
    <property type="entry name" value="PH-like_dom_sf"/>
</dbReference>
<proteinExistence type="predicted"/>
<dbReference type="AlphaFoldDB" id="A0AAD4GJN2"/>
<evidence type="ECO:0000313" key="4">
    <source>
        <dbReference type="Proteomes" id="UP001194468"/>
    </source>
</evidence>
<feature type="domain" description="NECAP PHear" evidence="2">
    <location>
        <begin position="9"/>
        <end position="162"/>
    </location>
</feature>
<feature type="region of interest" description="Disordered" evidence="1">
    <location>
        <begin position="122"/>
        <end position="200"/>
    </location>
</feature>
<gene>
    <name evidence="3" type="ORF">L210DRAFT_3527164</name>
</gene>
<dbReference type="PANTHER" id="PTHR12847">
    <property type="entry name" value="ATP-BINDING CASSETTE ABC TRANSPORTER-RELATED"/>
    <property type="match status" value="1"/>
</dbReference>
<accession>A0AAD4GJN2</accession>
<dbReference type="SUPFAM" id="SSF50729">
    <property type="entry name" value="PH domain-like"/>
    <property type="match status" value="1"/>
</dbReference>
<reference evidence="3" key="2">
    <citation type="journal article" date="2020" name="Nat. Commun.">
        <title>Large-scale genome sequencing of mycorrhizal fungi provides insights into the early evolution of symbiotic traits.</title>
        <authorList>
            <person name="Miyauchi S."/>
            <person name="Kiss E."/>
            <person name="Kuo A."/>
            <person name="Drula E."/>
            <person name="Kohler A."/>
            <person name="Sanchez-Garcia M."/>
            <person name="Morin E."/>
            <person name="Andreopoulos B."/>
            <person name="Barry K.W."/>
            <person name="Bonito G."/>
            <person name="Buee M."/>
            <person name="Carver A."/>
            <person name="Chen C."/>
            <person name="Cichocki N."/>
            <person name="Clum A."/>
            <person name="Culley D."/>
            <person name="Crous P.W."/>
            <person name="Fauchery L."/>
            <person name="Girlanda M."/>
            <person name="Hayes R.D."/>
            <person name="Keri Z."/>
            <person name="LaButti K."/>
            <person name="Lipzen A."/>
            <person name="Lombard V."/>
            <person name="Magnuson J."/>
            <person name="Maillard F."/>
            <person name="Murat C."/>
            <person name="Nolan M."/>
            <person name="Ohm R.A."/>
            <person name="Pangilinan J."/>
            <person name="Pereira M.F."/>
            <person name="Perotto S."/>
            <person name="Peter M."/>
            <person name="Pfister S."/>
            <person name="Riley R."/>
            <person name="Sitrit Y."/>
            <person name="Stielow J.B."/>
            <person name="Szollosi G."/>
            <person name="Zifcakova L."/>
            <person name="Stursova M."/>
            <person name="Spatafora J.W."/>
            <person name="Tedersoo L."/>
            <person name="Vaario L.M."/>
            <person name="Yamada A."/>
            <person name="Yan M."/>
            <person name="Wang P."/>
            <person name="Xu J."/>
            <person name="Bruns T."/>
            <person name="Baldrian P."/>
            <person name="Vilgalys R."/>
            <person name="Dunand C."/>
            <person name="Henrissat B."/>
            <person name="Grigoriev I.V."/>
            <person name="Hibbett D."/>
            <person name="Nagy L.G."/>
            <person name="Martin F.M."/>
        </authorList>
    </citation>
    <scope>NUCLEOTIDE SEQUENCE</scope>
    <source>
        <strain evidence="3">BED1</strain>
    </source>
</reference>
<dbReference type="EMBL" id="WHUW01000004">
    <property type="protein sequence ID" value="KAF8447776.1"/>
    <property type="molecule type" value="Genomic_DNA"/>
</dbReference>
<dbReference type="GO" id="GO:0030125">
    <property type="term" value="C:clathrin vesicle coat"/>
    <property type="evidence" value="ECO:0007669"/>
    <property type="project" value="TreeGrafter"/>
</dbReference>
<protein>
    <recommendedName>
        <fullName evidence="2">NECAP PHear domain-containing protein</fullName>
    </recommendedName>
</protein>
<organism evidence="3 4">
    <name type="scientific">Boletus edulis BED1</name>
    <dbReference type="NCBI Taxonomy" id="1328754"/>
    <lineage>
        <taxon>Eukaryota</taxon>
        <taxon>Fungi</taxon>
        <taxon>Dikarya</taxon>
        <taxon>Basidiomycota</taxon>
        <taxon>Agaricomycotina</taxon>
        <taxon>Agaricomycetes</taxon>
        <taxon>Agaricomycetidae</taxon>
        <taxon>Boletales</taxon>
        <taxon>Boletineae</taxon>
        <taxon>Boletaceae</taxon>
        <taxon>Boletoideae</taxon>
        <taxon>Boletus</taxon>
    </lineage>
</organism>
<dbReference type="InterPro" id="IPR012466">
    <property type="entry name" value="NECAP_PHear"/>
</dbReference>
<dbReference type="Proteomes" id="UP001194468">
    <property type="component" value="Unassembled WGS sequence"/>
</dbReference>
<evidence type="ECO:0000313" key="3">
    <source>
        <dbReference type="EMBL" id="KAF8447776.1"/>
    </source>
</evidence>
<keyword evidence="4" id="KW-1185">Reference proteome</keyword>
<dbReference type="GO" id="GO:0006897">
    <property type="term" value="P:endocytosis"/>
    <property type="evidence" value="ECO:0007669"/>
    <property type="project" value="InterPro"/>
</dbReference>
<comment type="caution">
    <text evidence="3">The sequence shown here is derived from an EMBL/GenBank/DDBJ whole genome shotgun (WGS) entry which is preliminary data.</text>
</comment>
<sequence length="200" mass="21550">MDSLEDEIVSVLYIAREISVYKIPALKANEGHRANDWGDLADPLWKGRLRIVEKAGKAVLLFEDSHIGERECTQYRGYVQLSDYSVVVEDSGRKAYIGMGFAERTDSFDFNVALQDFTKRAKAALNPPSPTATDTPLKSPHIPPGPKKDYSLKEGQTFTISIPGKSTSNSGGTSLLASSGTGNTAGSGGIPLLPPPPGRR</sequence>
<name>A0AAD4GJN2_BOLED</name>